<dbReference type="Proteomes" id="UP001151760">
    <property type="component" value="Unassembled WGS sequence"/>
</dbReference>
<evidence type="ECO:0000259" key="2">
    <source>
        <dbReference type="Pfam" id="PF07727"/>
    </source>
</evidence>
<dbReference type="CDD" id="cd09272">
    <property type="entry name" value="RNase_HI_RT_Ty1"/>
    <property type="match status" value="1"/>
</dbReference>
<protein>
    <submittedName>
        <fullName evidence="3">Retrotransposon protein, putative, unclassified</fullName>
    </submittedName>
</protein>
<dbReference type="Pfam" id="PF07727">
    <property type="entry name" value="RVT_2"/>
    <property type="match status" value="1"/>
</dbReference>
<keyword evidence="4" id="KW-1185">Reference proteome</keyword>
<proteinExistence type="predicted"/>
<dbReference type="PANTHER" id="PTHR11439:SF495">
    <property type="entry name" value="REVERSE TRANSCRIPTASE, RNA-DEPENDENT DNA POLYMERASE-RELATED"/>
    <property type="match status" value="1"/>
</dbReference>
<dbReference type="EMBL" id="BQNB010013665">
    <property type="protein sequence ID" value="GJT18771.1"/>
    <property type="molecule type" value="Genomic_DNA"/>
</dbReference>
<dbReference type="InterPro" id="IPR013103">
    <property type="entry name" value="RVT_2"/>
</dbReference>
<evidence type="ECO:0000313" key="3">
    <source>
        <dbReference type="EMBL" id="GJT18771.1"/>
    </source>
</evidence>
<name>A0ABQ5BV81_9ASTR</name>
<feature type="region of interest" description="Disordered" evidence="1">
    <location>
        <begin position="70"/>
        <end position="99"/>
    </location>
</feature>
<feature type="domain" description="Reverse transcriptase Ty1/copia-type" evidence="2">
    <location>
        <begin position="162"/>
        <end position="251"/>
    </location>
</feature>
<evidence type="ECO:0000313" key="4">
    <source>
        <dbReference type="Proteomes" id="UP001151760"/>
    </source>
</evidence>
<gene>
    <name evidence="3" type="ORF">Tco_0877477</name>
</gene>
<reference evidence="3" key="1">
    <citation type="journal article" date="2022" name="Int. J. Mol. Sci.">
        <title>Draft Genome of Tanacetum Coccineum: Genomic Comparison of Closely Related Tanacetum-Family Plants.</title>
        <authorList>
            <person name="Yamashiro T."/>
            <person name="Shiraishi A."/>
            <person name="Nakayama K."/>
            <person name="Satake H."/>
        </authorList>
    </citation>
    <scope>NUCLEOTIDE SEQUENCE</scope>
</reference>
<evidence type="ECO:0000256" key="1">
    <source>
        <dbReference type="SAM" id="MobiDB-lite"/>
    </source>
</evidence>
<reference evidence="3" key="2">
    <citation type="submission" date="2022-01" db="EMBL/GenBank/DDBJ databases">
        <authorList>
            <person name="Yamashiro T."/>
            <person name="Shiraishi A."/>
            <person name="Satake H."/>
            <person name="Nakayama K."/>
        </authorList>
    </citation>
    <scope>NUCLEOTIDE SEQUENCE</scope>
</reference>
<organism evidence="3 4">
    <name type="scientific">Tanacetum coccineum</name>
    <dbReference type="NCBI Taxonomy" id="301880"/>
    <lineage>
        <taxon>Eukaryota</taxon>
        <taxon>Viridiplantae</taxon>
        <taxon>Streptophyta</taxon>
        <taxon>Embryophyta</taxon>
        <taxon>Tracheophyta</taxon>
        <taxon>Spermatophyta</taxon>
        <taxon>Magnoliopsida</taxon>
        <taxon>eudicotyledons</taxon>
        <taxon>Gunneridae</taxon>
        <taxon>Pentapetalae</taxon>
        <taxon>asterids</taxon>
        <taxon>campanulids</taxon>
        <taxon>Asterales</taxon>
        <taxon>Asteraceae</taxon>
        <taxon>Asteroideae</taxon>
        <taxon>Anthemideae</taxon>
        <taxon>Anthemidinae</taxon>
        <taxon>Tanacetum</taxon>
    </lineage>
</organism>
<accession>A0ABQ5BV81</accession>
<sequence length="408" mass="46043">MMSTLRGRNLNVSTYDNSAAYDTPNNEDTSSSTKIIVDEDEALRIVSTSTEQTPSQSNDLVDRPHQEKNAELERNTFSNPFCTPISDEAESSSSNHDPSNMHILVEVSNIKEAMVDHSWIEAMQDKLHQFQRLQVCELVERLVDRNDINRKKALTLKNLLHQLLKLEAVRMFLDYAAHKGFTVYQMDVKTTSLNGPLKDEIYESQSDGFVKLGFPNHFYRLKKALYGLKQAPRAWYDKLSSFMIVNHFTKDVNDGPSEVLSWSSSPSTPRVIFINQSQYTLDILKRHGMDRCDTIGTPVAITPKLDADLQGCLDTCKSTSRGAQFLGDKLVSWSSKKQVCTAVSTAKAEYVSFSACCAQVIGMRTQLMDYRFCFDKIPMYCDSKSAIFISCNSVQHSRTKQSISSIIS</sequence>
<dbReference type="PANTHER" id="PTHR11439">
    <property type="entry name" value="GAG-POL-RELATED RETROTRANSPOSON"/>
    <property type="match status" value="1"/>
</dbReference>
<comment type="caution">
    <text evidence="3">The sequence shown here is derived from an EMBL/GenBank/DDBJ whole genome shotgun (WGS) entry which is preliminary data.</text>
</comment>